<feature type="region of interest" description="Disordered" evidence="4">
    <location>
        <begin position="257"/>
        <end position="280"/>
    </location>
</feature>
<dbReference type="PANTHER" id="PTHR34524">
    <property type="entry name" value="CALCYPHOSIN"/>
    <property type="match status" value="1"/>
</dbReference>
<keyword evidence="1" id="KW-0479">Metal-binding</keyword>
<dbReference type="AlphaFoldDB" id="A0A0G4FQF5"/>
<dbReference type="Pfam" id="PF13833">
    <property type="entry name" value="EF-hand_8"/>
    <property type="match status" value="1"/>
</dbReference>
<dbReference type="CDD" id="cd00051">
    <property type="entry name" value="EFh"/>
    <property type="match status" value="1"/>
</dbReference>
<feature type="domain" description="EF-hand" evidence="5">
    <location>
        <begin position="191"/>
        <end position="226"/>
    </location>
</feature>
<evidence type="ECO:0000256" key="3">
    <source>
        <dbReference type="ARBA" id="ARBA00022837"/>
    </source>
</evidence>
<proteinExistence type="predicted"/>
<gene>
    <name evidence="6" type="ORF">Cvel_435</name>
</gene>
<dbReference type="InterPro" id="IPR002048">
    <property type="entry name" value="EF_hand_dom"/>
</dbReference>
<dbReference type="PANTHER" id="PTHR34524:SF6">
    <property type="entry name" value="CALCYPHOSINE LIKE"/>
    <property type="match status" value="1"/>
</dbReference>
<dbReference type="SMART" id="SM00054">
    <property type="entry name" value="EFh"/>
    <property type="match status" value="4"/>
</dbReference>
<organism evidence="6">
    <name type="scientific">Chromera velia CCMP2878</name>
    <dbReference type="NCBI Taxonomy" id="1169474"/>
    <lineage>
        <taxon>Eukaryota</taxon>
        <taxon>Sar</taxon>
        <taxon>Alveolata</taxon>
        <taxon>Colpodellida</taxon>
        <taxon>Chromeraceae</taxon>
        <taxon>Chromera</taxon>
    </lineage>
</organism>
<feature type="domain" description="EF-hand" evidence="5">
    <location>
        <begin position="70"/>
        <end position="105"/>
    </location>
</feature>
<dbReference type="InterPro" id="IPR051581">
    <property type="entry name" value="Ca-bind"/>
</dbReference>
<accession>A0A0G4FQF5</accession>
<dbReference type="InterPro" id="IPR018247">
    <property type="entry name" value="EF_Hand_1_Ca_BS"/>
</dbReference>
<dbReference type="GO" id="GO:0005509">
    <property type="term" value="F:calcium ion binding"/>
    <property type="evidence" value="ECO:0007669"/>
    <property type="project" value="InterPro"/>
</dbReference>
<dbReference type="PROSITE" id="PS50222">
    <property type="entry name" value="EF_HAND_2"/>
    <property type="match status" value="3"/>
</dbReference>
<name>A0A0G4FQF5_9ALVE</name>
<dbReference type="Pfam" id="PF13499">
    <property type="entry name" value="EF-hand_7"/>
    <property type="match status" value="1"/>
</dbReference>
<evidence type="ECO:0000259" key="5">
    <source>
        <dbReference type="PROSITE" id="PS50222"/>
    </source>
</evidence>
<keyword evidence="2" id="KW-0677">Repeat</keyword>
<dbReference type="PROSITE" id="PS00018">
    <property type="entry name" value="EF_HAND_1"/>
    <property type="match status" value="3"/>
</dbReference>
<feature type="compositionally biased region" description="Low complexity" evidence="4">
    <location>
        <begin position="257"/>
        <end position="272"/>
    </location>
</feature>
<dbReference type="Pfam" id="PF13202">
    <property type="entry name" value="EF-hand_5"/>
    <property type="match status" value="1"/>
</dbReference>
<dbReference type="SUPFAM" id="SSF47473">
    <property type="entry name" value="EF-hand"/>
    <property type="match status" value="2"/>
</dbReference>
<dbReference type="Gene3D" id="1.10.238.10">
    <property type="entry name" value="EF-hand"/>
    <property type="match status" value="4"/>
</dbReference>
<protein>
    <recommendedName>
        <fullName evidence="5">EF-hand domain-containing protein</fullName>
    </recommendedName>
</protein>
<evidence type="ECO:0000256" key="2">
    <source>
        <dbReference type="ARBA" id="ARBA00022737"/>
    </source>
</evidence>
<dbReference type="VEuPathDB" id="CryptoDB:Cvel_435"/>
<feature type="domain" description="EF-hand" evidence="5">
    <location>
        <begin position="509"/>
        <end position="537"/>
    </location>
</feature>
<evidence type="ECO:0000256" key="4">
    <source>
        <dbReference type="SAM" id="MobiDB-lite"/>
    </source>
</evidence>
<dbReference type="EMBL" id="CDMZ01000551">
    <property type="protein sequence ID" value="CEM16668.1"/>
    <property type="molecule type" value="Genomic_DNA"/>
</dbReference>
<evidence type="ECO:0000313" key="6">
    <source>
        <dbReference type="EMBL" id="CEM16668.1"/>
    </source>
</evidence>
<dbReference type="InterPro" id="IPR011992">
    <property type="entry name" value="EF-hand-dom_pair"/>
</dbReference>
<evidence type="ECO:0000256" key="1">
    <source>
        <dbReference type="ARBA" id="ARBA00022723"/>
    </source>
</evidence>
<keyword evidence="3" id="KW-0106">Calcium</keyword>
<sequence>MLTFDAETDLLSFFACVADKEYELEKTRRSLCAKETFEPYATFRYLDTYSKGYLTATDLATFLARFDPYVSDADVFALVRTFDKDGDDRLSPHEFAEGVLCADPTLRNLASERSRYALTSTLPNHTTQHFLNLLLRQEVDTNRHLELKRRALFARIDFHLLDGFRLLDSRNEGYLTPGGLTEAFSRRIAGVLSTDLKGILRRFDKDGDRRLSYFEYRQAVMPEGFKDPPLKISPSLADASTTYSPRAARSILSSPPLRTVTLPRPTSTPSLVRPGGSPRWSERVSARAASGAPLEIGLGAPQSPRRDITDTIRSAYRPSSPLATCEYDRHLATFPRSPRPMTTTSMLLPVERKVATAFKEQMILNREVERLKSDLAMRPDFCLLDFFRLCDEDHKGFASSWEMKIAFRLFGVYPDSPYLDSLVKRFSRVGDGRLRYTDVADALTPLDPSYADLLTSRVPVRATALPADILDSLTETTKLLIGRVLDGLLEVERQAAELKRAFIGVDMYEAYVLADRDGDGYVSGDELRDLLWAYGVRASNADIRGIFVRFDGLGGKSALCRGVTYGQFLGELAPRI</sequence>
<reference evidence="6" key="1">
    <citation type="submission" date="2014-11" db="EMBL/GenBank/DDBJ databases">
        <authorList>
            <person name="Otto D Thomas"/>
            <person name="Naeem Raeece"/>
        </authorList>
    </citation>
    <scope>NUCLEOTIDE SEQUENCE</scope>
</reference>